<dbReference type="AlphaFoldDB" id="A0A6J4M532"/>
<organism evidence="2">
    <name type="scientific">uncultured Gemmatimonadota bacterium</name>
    <dbReference type="NCBI Taxonomy" id="203437"/>
    <lineage>
        <taxon>Bacteria</taxon>
        <taxon>Pseudomonadati</taxon>
        <taxon>Gemmatimonadota</taxon>
        <taxon>environmental samples</taxon>
    </lineage>
</organism>
<evidence type="ECO:0000256" key="1">
    <source>
        <dbReference type="SAM" id="MobiDB-lite"/>
    </source>
</evidence>
<gene>
    <name evidence="2" type="ORF">AVDCRST_MAG89-3103</name>
</gene>
<feature type="compositionally biased region" description="Gly residues" evidence="1">
    <location>
        <begin position="1"/>
        <end position="13"/>
    </location>
</feature>
<reference evidence="2" key="1">
    <citation type="submission" date="2020-02" db="EMBL/GenBank/DDBJ databases">
        <authorList>
            <person name="Meier V. D."/>
        </authorList>
    </citation>
    <scope>NUCLEOTIDE SEQUENCE</scope>
    <source>
        <strain evidence="2">AVDCRST_MAG89</strain>
    </source>
</reference>
<protein>
    <submittedName>
        <fullName evidence="2">Uncharacterized protein</fullName>
    </submittedName>
</protein>
<feature type="region of interest" description="Disordered" evidence="1">
    <location>
        <begin position="64"/>
        <end position="89"/>
    </location>
</feature>
<feature type="region of interest" description="Disordered" evidence="1">
    <location>
        <begin position="1"/>
        <end position="52"/>
    </location>
</feature>
<feature type="non-terminal residue" evidence="2">
    <location>
        <position position="133"/>
    </location>
</feature>
<name>A0A6J4M532_9BACT</name>
<feature type="non-terminal residue" evidence="2">
    <location>
        <position position="1"/>
    </location>
</feature>
<proteinExistence type="predicted"/>
<feature type="region of interest" description="Disordered" evidence="1">
    <location>
        <begin position="101"/>
        <end position="133"/>
    </location>
</feature>
<accession>A0A6J4M532</accession>
<sequence>TRGGRSAPGGGNRRGADRDSATPRHGRAPPGRPRAGGVRRRFPGSRTGGRPLGLLAEIRRQRARGVCGAGHRRGTLGRAGADGGRFAGRPALVRPDGAFCSRRHRRSGRGRGGLGRPDRFRGGGGQHRLPRAV</sequence>
<evidence type="ECO:0000313" key="2">
    <source>
        <dbReference type="EMBL" id="CAA9350506.1"/>
    </source>
</evidence>
<dbReference type="EMBL" id="CADCTV010000646">
    <property type="protein sequence ID" value="CAA9350506.1"/>
    <property type="molecule type" value="Genomic_DNA"/>
</dbReference>